<dbReference type="OrthoDB" id="442650at2759"/>
<evidence type="ECO:0000256" key="1">
    <source>
        <dbReference type="SAM" id="SignalP"/>
    </source>
</evidence>
<keyword evidence="1" id="KW-0732">Signal</keyword>
<evidence type="ECO:0000313" key="3">
    <source>
        <dbReference type="Proteomes" id="UP000604046"/>
    </source>
</evidence>
<keyword evidence="3" id="KW-1185">Reference proteome</keyword>
<reference evidence="2" key="1">
    <citation type="submission" date="2021-02" db="EMBL/GenBank/DDBJ databases">
        <authorList>
            <person name="Dougan E. K."/>
            <person name="Rhodes N."/>
            <person name="Thang M."/>
            <person name="Chan C."/>
        </authorList>
    </citation>
    <scope>NUCLEOTIDE SEQUENCE</scope>
</reference>
<dbReference type="EMBL" id="CAJNDS010001990">
    <property type="protein sequence ID" value="CAE7293520.1"/>
    <property type="molecule type" value="Genomic_DNA"/>
</dbReference>
<organism evidence="2 3">
    <name type="scientific">Symbiodinium natans</name>
    <dbReference type="NCBI Taxonomy" id="878477"/>
    <lineage>
        <taxon>Eukaryota</taxon>
        <taxon>Sar</taxon>
        <taxon>Alveolata</taxon>
        <taxon>Dinophyceae</taxon>
        <taxon>Suessiales</taxon>
        <taxon>Symbiodiniaceae</taxon>
        <taxon>Symbiodinium</taxon>
    </lineage>
</organism>
<comment type="caution">
    <text evidence="2">The sequence shown here is derived from an EMBL/GenBank/DDBJ whole genome shotgun (WGS) entry which is preliminary data.</text>
</comment>
<feature type="chain" id="PRO_5032958853" evidence="1">
    <location>
        <begin position="21"/>
        <end position="202"/>
    </location>
</feature>
<dbReference type="AlphaFoldDB" id="A0A812NI39"/>
<protein>
    <submittedName>
        <fullName evidence="2">Uncharacterized protein</fullName>
    </submittedName>
</protein>
<name>A0A812NI39_9DINO</name>
<dbReference type="Proteomes" id="UP000604046">
    <property type="component" value="Unassembled WGS sequence"/>
</dbReference>
<accession>A0A812NI39</accession>
<feature type="signal peptide" evidence="1">
    <location>
        <begin position="1"/>
        <end position="20"/>
    </location>
</feature>
<proteinExistence type="predicted"/>
<gene>
    <name evidence="2" type="ORF">SNAT2548_LOCUS15459</name>
</gene>
<sequence length="202" mass="21361">MRSFARPCALACLLPWAVRSCSPVEGWVRTRPEDQWSAASYVVYGAADAVMGCGLGFGQHDPEDEALFNASGLCEGQEYTSLVLLRNFSFTKGEVANCSEIVVGGFSSSPACGVDPPNAGSMGTYFLCTAMVQSGLCKGTLNTQGNIHLGFVSQAVTAPTDPRCPQDGTCYDVGECTPLTLSKSHWMTGVLGTATALLWQLL</sequence>
<evidence type="ECO:0000313" key="2">
    <source>
        <dbReference type="EMBL" id="CAE7293520.1"/>
    </source>
</evidence>